<reference evidence="2" key="1">
    <citation type="journal article" date="2019" name="Int. J. Syst. Evol. Microbiol.">
        <title>The Global Catalogue of Microorganisms (GCM) 10K type strain sequencing project: providing services to taxonomists for standard genome sequencing and annotation.</title>
        <authorList>
            <consortium name="The Broad Institute Genomics Platform"/>
            <consortium name="The Broad Institute Genome Sequencing Center for Infectious Disease"/>
            <person name="Wu L."/>
            <person name="Ma J."/>
        </authorList>
    </citation>
    <scope>NUCLEOTIDE SEQUENCE [LARGE SCALE GENOMIC DNA]</scope>
    <source>
        <strain evidence="2">JCM 30846</strain>
    </source>
</reference>
<keyword evidence="2" id="KW-1185">Reference proteome</keyword>
<organism evidence="1 2">
    <name type="scientific">Streptomyces tremellae</name>
    <dbReference type="NCBI Taxonomy" id="1124239"/>
    <lineage>
        <taxon>Bacteria</taxon>
        <taxon>Bacillati</taxon>
        <taxon>Actinomycetota</taxon>
        <taxon>Actinomycetes</taxon>
        <taxon>Kitasatosporales</taxon>
        <taxon>Streptomycetaceae</taxon>
        <taxon>Streptomyces</taxon>
    </lineage>
</organism>
<sequence>MRTPLLKQWIGIATQYGNRLPVKYYLFPAPHNGAVQLAQWDTLRVRPTPDRHP</sequence>
<dbReference type="Proteomes" id="UP001499884">
    <property type="component" value="Unassembled WGS sequence"/>
</dbReference>
<evidence type="ECO:0000313" key="2">
    <source>
        <dbReference type="Proteomes" id="UP001499884"/>
    </source>
</evidence>
<protein>
    <submittedName>
        <fullName evidence="1">Uncharacterized protein</fullName>
    </submittedName>
</protein>
<evidence type="ECO:0000313" key="1">
    <source>
        <dbReference type="EMBL" id="GAA3748362.1"/>
    </source>
</evidence>
<dbReference type="EMBL" id="BAABEP010000046">
    <property type="protein sequence ID" value="GAA3748362.1"/>
    <property type="molecule type" value="Genomic_DNA"/>
</dbReference>
<name>A0ABP7FVW1_9ACTN</name>
<gene>
    <name evidence="1" type="ORF">GCM10023082_50770</name>
</gene>
<comment type="caution">
    <text evidence="1">The sequence shown here is derived from an EMBL/GenBank/DDBJ whole genome shotgun (WGS) entry which is preliminary data.</text>
</comment>
<proteinExistence type="predicted"/>
<accession>A0ABP7FVW1</accession>